<dbReference type="InterPro" id="IPR006156">
    <property type="entry name" value="Dihydroneopterin_aldolase"/>
</dbReference>
<accession>A0A1H6FNA7</accession>
<dbReference type="EMBL" id="FNWJ01000001">
    <property type="protein sequence ID" value="SEH12366.1"/>
    <property type="molecule type" value="Genomic_DNA"/>
</dbReference>
<organism evidence="9 10">
    <name type="scientific">Thermoleophilum album</name>
    <dbReference type="NCBI Taxonomy" id="29539"/>
    <lineage>
        <taxon>Bacteria</taxon>
        <taxon>Bacillati</taxon>
        <taxon>Actinomycetota</taxon>
        <taxon>Thermoleophilia</taxon>
        <taxon>Thermoleophilales</taxon>
        <taxon>Thermoleophilaceae</taxon>
        <taxon>Thermoleophilum</taxon>
    </lineage>
</organism>
<evidence type="ECO:0000256" key="4">
    <source>
        <dbReference type="ARBA" id="ARBA00022909"/>
    </source>
</evidence>
<dbReference type="GO" id="GO:0005737">
    <property type="term" value="C:cytoplasm"/>
    <property type="evidence" value="ECO:0007669"/>
    <property type="project" value="TreeGrafter"/>
</dbReference>
<dbReference type="NCBIfam" id="TIGR00525">
    <property type="entry name" value="folB"/>
    <property type="match status" value="1"/>
</dbReference>
<dbReference type="OrthoDB" id="3212934at2"/>
<gene>
    <name evidence="9" type="ORF">SAMN02745716_1067</name>
</gene>
<comment type="catalytic activity">
    <reaction evidence="1 6">
        <text>7,8-dihydroneopterin = 6-hydroxymethyl-7,8-dihydropterin + glycolaldehyde</text>
        <dbReference type="Rhea" id="RHEA:10540"/>
        <dbReference type="ChEBI" id="CHEBI:17001"/>
        <dbReference type="ChEBI" id="CHEBI:17071"/>
        <dbReference type="ChEBI" id="CHEBI:44841"/>
        <dbReference type="EC" id="4.1.2.25"/>
    </reaction>
</comment>
<dbReference type="Proteomes" id="UP000222056">
    <property type="component" value="Unassembled WGS sequence"/>
</dbReference>
<proteinExistence type="inferred from homology"/>
<dbReference type="InterPro" id="IPR006157">
    <property type="entry name" value="FolB_dom"/>
</dbReference>
<sequence>MSWERDPYDQEPEGEDEDGFDYEEDDDAGVEPSVTVEITGLSLYTRHGVTEAERELGQRLVFDVTFELDHCDATLTDRLEDTVDYAAVCEQIALAAQERSYKTLERLCSSIADRLVERFGVVSVRVKATKPEPPIPLPLEGVSVEVWKEV</sequence>
<dbReference type="Pfam" id="PF02152">
    <property type="entry name" value="FolB"/>
    <property type="match status" value="1"/>
</dbReference>
<evidence type="ECO:0000313" key="9">
    <source>
        <dbReference type="EMBL" id="SEH12366.1"/>
    </source>
</evidence>
<comment type="similarity">
    <text evidence="3 6">Belongs to the DHNA family.</text>
</comment>
<evidence type="ECO:0000259" key="8">
    <source>
        <dbReference type="SMART" id="SM00905"/>
    </source>
</evidence>
<evidence type="ECO:0000256" key="2">
    <source>
        <dbReference type="ARBA" id="ARBA00005013"/>
    </source>
</evidence>
<evidence type="ECO:0000313" key="10">
    <source>
        <dbReference type="Proteomes" id="UP000222056"/>
    </source>
</evidence>
<dbReference type="EC" id="4.1.2.25" evidence="6"/>
<dbReference type="InterPro" id="IPR043133">
    <property type="entry name" value="GTP-CH-I_C/QueF"/>
</dbReference>
<dbReference type="SUPFAM" id="SSF55620">
    <property type="entry name" value="Tetrahydrobiopterin biosynthesis enzymes-like"/>
    <property type="match status" value="1"/>
</dbReference>
<name>A0A1H6FNA7_THEAL</name>
<dbReference type="GO" id="GO:0046656">
    <property type="term" value="P:folic acid biosynthetic process"/>
    <property type="evidence" value="ECO:0007669"/>
    <property type="project" value="UniProtKB-UniRule"/>
</dbReference>
<dbReference type="UniPathway" id="UPA00077">
    <property type="reaction ID" value="UER00154"/>
</dbReference>
<evidence type="ECO:0000256" key="5">
    <source>
        <dbReference type="ARBA" id="ARBA00023239"/>
    </source>
</evidence>
<dbReference type="RefSeq" id="WP_093116873.1">
    <property type="nucleotide sequence ID" value="NZ_FNWJ01000001.1"/>
</dbReference>
<keyword evidence="4 6" id="KW-0289">Folate biosynthesis</keyword>
<dbReference type="PANTHER" id="PTHR42844:SF1">
    <property type="entry name" value="DIHYDRONEOPTERIN ALDOLASE 1-RELATED"/>
    <property type="match status" value="1"/>
</dbReference>
<protein>
    <recommendedName>
        <fullName evidence="6">7,8-dihydroneopterin aldolase</fullName>
        <ecNumber evidence="6">4.1.2.25</ecNumber>
    </recommendedName>
</protein>
<feature type="region of interest" description="Disordered" evidence="7">
    <location>
        <begin position="1"/>
        <end position="29"/>
    </location>
</feature>
<evidence type="ECO:0000256" key="7">
    <source>
        <dbReference type="SAM" id="MobiDB-lite"/>
    </source>
</evidence>
<evidence type="ECO:0000256" key="3">
    <source>
        <dbReference type="ARBA" id="ARBA00005708"/>
    </source>
</evidence>
<dbReference type="Gene3D" id="3.30.1130.10">
    <property type="match status" value="1"/>
</dbReference>
<keyword evidence="5 6" id="KW-0456">Lyase</keyword>
<feature type="compositionally biased region" description="Acidic residues" evidence="7">
    <location>
        <begin position="9"/>
        <end position="29"/>
    </location>
</feature>
<comment type="function">
    <text evidence="6">Catalyzes the conversion of 7,8-dihydroneopterin to 6-hydroxymethyl-7,8-dihydropterin.</text>
</comment>
<dbReference type="PANTHER" id="PTHR42844">
    <property type="entry name" value="DIHYDRONEOPTERIN ALDOLASE 1-RELATED"/>
    <property type="match status" value="1"/>
</dbReference>
<dbReference type="NCBIfam" id="TIGR00526">
    <property type="entry name" value="folB_dom"/>
    <property type="match status" value="1"/>
</dbReference>
<dbReference type="AlphaFoldDB" id="A0A1H6FNA7"/>
<evidence type="ECO:0000256" key="1">
    <source>
        <dbReference type="ARBA" id="ARBA00001353"/>
    </source>
</evidence>
<dbReference type="GO" id="GO:0046654">
    <property type="term" value="P:tetrahydrofolate biosynthetic process"/>
    <property type="evidence" value="ECO:0007669"/>
    <property type="project" value="UniProtKB-UniRule"/>
</dbReference>
<dbReference type="GO" id="GO:0004150">
    <property type="term" value="F:dihydroneopterin aldolase activity"/>
    <property type="evidence" value="ECO:0007669"/>
    <property type="project" value="UniProtKB-UniRule"/>
</dbReference>
<dbReference type="SMART" id="SM00905">
    <property type="entry name" value="FolB"/>
    <property type="match status" value="1"/>
</dbReference>
<reference evidence="10" key="1">
    <citation type="submission" date="2016-10" db="EMBL/GenBank/DDBJ databases">
        <authorList>
            <person name="Varghese N."/>
            <person name="Submissions S."/>
        </authorList>
    </citation>
    <scope>NUCLEOTIDE SEQUENCE [LARGE SCALE GENOMIC DNA]</scope>
    <source>
        <strain evidence="10">ATCC 35263</strain>
    </source>
</reference>
<keyword evidence="10" id="KW-1185">Reference proteome</keyword>
<feature type="domain" description="Dihydroneopterin aldolase/epimerase" evidence="8">
    <location>
        <begin position="36"/>
        <end position="148"/>
    </location>
</feature>
<comment type="pathway">
    <text evidence="2 6">Cofactor biosynthesis; tetrahydrofolate biosynthesis; 2-amino-4-hydroxy-6-hydroxymethyl-7,8-dihydropteridine diphosphate from 7,8-dihydroneopterin triphosphate: step 3/4.</text>
</comment>
<evidence type="ECO:0000256" key="6">
    <source>
        <dbReference type="RuleBase" id="RU362079"/>
    </source>
</evidence>
<dbReference type="STRING" id="29539.SAMN02745716_1067"/>